<evidence type="ECO:0000256" key="1">
    <source>
        <dbReference type="SAM" id="MobiDB-lite"/>
    </source>
</evidence>
<dbReference type="OrthoDB" id="10608041at2759"/>
<evidence type="ECO:0000313" key="2">
    <source>
        <dbReference type="EMBL" id="PON74330.1"/>
    </source>
</evidence>
<reference evidence="3" key="1">
    <citation type="submission" date="2016-06" db="EMBL/GenBank/DDBJ databases">
        <title>Parallel loss of symbiosis genes in relatives of nitrogen-fixing non-legume Parasponia.</title>
        <authorList>
            <person name="Van Velzen R."/>
            <person name="Holmer R."/>
            <person name="Bu F."/>
            <person name="Rutten L."/>
            <person name="Van Zeijl A."/>
            <person name="Liu W."/>
            <person name="Santuari L."/>
            <person name="Cao Q."/>
            <person name="Sharma T."/>
            <person name="Shen D."/>
            <person name="Roswanjaya Y."/>
            <person name="Wardhani T."/>
            <person name="Kalhor M.S."/>
            <person name="Jansen J."/>
            <person name="Van den Hoogen J."/>
            <person name="Gungor B."/>
            <person name="Hartog M."/>
            <person name="Hontelez J."/>
            <person name="Verver J."/>
            <person name="Yang W.-C."/>
            <person name="Schijlen E."/>
            <person name="Repin R."/>
            <person name="Schilthuizen M."/>
            <person name="Schranz E."/>
            <person name="Heidstra R."/>
            <person name="Miyata K."/>
            <person name="Fedorova E."/>
            <person name="Kohlen W."/>
            <person name="Bisseling T."/>
            <person name="Smit S."/>
            <person name="Geurts R."/>
        </authorList>
    </citation>
    <scope>NUCLEOTIDE SEQUENCE [LARGE SCALE GENOMIC DNA]</scope>
    <source>
        <strain evidence="3">cv. WU1-14</strain>
    </source>
</reference>
<accession>A0A2P5DM12</accession>
<gene>
    <name evidence="2" type="ORF">PanWU01x14_051620</name>
</gene>
<feature type="region of interest" description="Disordered" evidence="1">
    <location>
        <begin position="152"/>
        <end position="177"/>
    </location>
</feature>
<dbReference type="Proteomes" id="UP000237105">
    <property type="component" value="Unassembled WGS sequence"/>
</dbReference>
<feature type="region of interest" description="Disordered" evidence="1">
    <location>
        <begin position="26"/>
        <end position="48"/>
    </location>
</feature>
<dbReference type="EMBL" id="JXTB01000029">
    <property type="protein sequence ID" value="PON74330.1"/>
    <property type="molecule type" value="Genomic_DNA"/>
</dbReference>
<evidence type="ECO:0000313" key="3">
    <source>
        <dbReference type="Proteomes" id="UP000237105"/>
    </source>
</evidence>
<feature type="compositionally biased region" description="Polar residues" evidence="1">
    <location>
        <begin position="26"/>
        <end position="46"/>
    </location>
</feature>
<keyword evidence="3" id="KW-1185">Reference proteome</keyword>
<organism evidence="2 3">
    <name type="scientific">Parasponia andersonii</name>
    <name type="common">Sponia andersonii</name>
    <dbReference type="NCBI Taxonomy" id="3476"/>
    <lineage>
        <taxon>Eukaryota</taxon>
        <taxon>Viridiplantae</taxon>
        <taxon>Streptophyta</taxon>
        <taxon>Embryophyta</taxon>
        <taxon>Tracheophyta</taxon>
        <taxon>Spermatophyta</taxon>
        <taxon>Magnoliopsida</taxon>
        <taxon>eudicotyledons</taxon>
        <taxon>Gunneridae</taxon>
        <taxon>Pentapetalae</taxon>
        <taxon>rosids</taxon>
        <taxon>fabids</taxon>
        <taxon>Rosales</taxon>
        <taxon>Cannabaceae</taxon>
        <taxon>Parasponia</taxon>
    </lineage>
</organism>
<sequence>MGYEIVRVTMNNNILTSAFHLRNGKNSQKAGQHCKPNSQRSRFQSRQPPPVIQCLLQDNLHRQTPSMEEEEPRHLPRERHAPKVIEQKRKVPKTAGSGAHLRPMTGDNKLRVGSYVEARRVGLTTRFQRLPQKSWSDVERYGSLNRGSTLELDSHHGSSQGGPCFKISVRWHNTPNP</sequence>
<protein>
    <submittedName>
        <fullName evidence="2">Uncharacterized protein</fullName>
    </submittedName>
</protein>
<feature type="compositionally biased region" description="Basic and acidic residues" evidence="1">
    <location>
        <begin position="71"/>
        <end position="89"/>
    </location>
</feature>
<comment type="caution">
    <text evidence="2">The sequence shown here is derived from an EMBL/GenBank/DDBJ whole genome shotgun (WGS) entry which is preliminary data.</text>
</comment>
<dbReference type="AlphaFoldDB" id="A0A2P5DM12"/>
<name>A0A2P5DM12_PARAD</name>
<proteinExistence type="predicted"/>
<feature type="region of interest" description="Disordered" evidence="1">
    <location>
        <begin position="63"/>
        <end position="107"/>
    </location>
</feature>